<feature type="domain" description="Heterokaryon incompatibility" evidence="2">
    <location>
        <begin position="139"/>
        <end position="334"/>
    </location>
</feature>
<dbReference type="PANTHER" id="PTHR24148:SF64">
    <property type="entry name" value="HETEROKARYON INCOMPATIBILITY DOMAIN-CONTAINING PROTEIN"/>
    <property type="match status" value="1"/>
</dbReference>
<evidence type="ECO:0000259" key="2">
    <source>
        <dbReference type="Pfam" id="PF06985"/>
    </source>
</evidence>
<accession>A0A7C8MDJ9</accession>
<protein>
    <submittedName>
        <fullName evidence="3">Heterokaryon incompatibility protein-domain-containing protein</fullName>
    </submittedName>
</protein>
<name>A0A7C8MDJ9_9PLEO</name>
<keyword evidence="4" id="KW-1185">Reference proteome</keyword>
<evidence type="ECO:0000313" key="3">
    <source>
        <dbReference type="EMBL" id="KAF2874341.1"/>
    </source>
</evidence>
<dbReference type="InterPro" id="IPR052895">
    <property type="entry name" value="HetReg/Transcr_Mod"/>
</dbReference>
<sequence>MVQNRLDLDPVLASFSIFVLRCFVFPRTISITKSPLRYCYSNYWSRCTGGWKTYHRSKRCQLRNDHVCRQLPTNKYACRLPSMPLYVKNLPPLHYLPLPESPSSKCQTIRILKLEPGSWDDPINCSLFLVDISTDPLNYEAISYVWGDGRDRRNVVCNGQRISVTRNLFDALQIFRQSQTAPRLLWADALCINQKDTGERNHQVQSMRLIYSKASRVLIWLGHAESDTVRPAMELVCAFDTGNRSKKEAHSLAGDEDEEDIGEDESTQDERVEDGDGEGVDEEEQCASYYWENAMVPSPVLPGTCSGLIKTENFPQLEPLFGCQWFKRLWVIQEVALSRSAQLFWGHASIDFRWICQVAKRIYENPSFASFLSTGLYNCYTMFQAWNQTGVHSSFLDVLSNTRNFSATDQRDKIFGILGIRTGDNNPEKNLFFVEPDYNLSESEIFKIVARKCLVELKRVDILSHVQHGSDVPSETASWAPNWGVTYTAVIGRWNRGYIGDVAPIVYAPECGEKDRMAIRGCMVDDVANVLKYDLSTSSFRYDINVFQLLRTFLSDLEDVLDSKTLSWTLTAGLDLDWNPIQDHRAHLAAFQAFLDWNPKQSEVSDEDEVLLPSTHPADIAFRYFSVPERMTYRRKFFKTGLGMLGLGPEAMQEGDIVAILFGSKTPFILRPAGSHYRLVGECYVYDIDGGNWFEEWQKSEQPTTDFHLI</sequence>
<dbReference type="PANTHER" id="PTHR24148">
    <property type="entry name" value="ANKYRIN REPEAT DOMAIN-CONTAINING PROTEIN 39 HOMOLOG-RELATED"/>
    <property type="match status" value="1"/>
</dbReference>
<dbReference type="OrthoDB" id="2157530at2759"/>
<proteinExistence type="predicted"/>
<organism evidence="3 4">
    <name type="scientific">Massariosphaeria phaeospora</name>
    <dbReference type="NCBI Taxonomy" id="100035"/>
    <lineage>
        <taxon>Eukaryota</taxon>
        <taxon>Fungi</taxon>
        <taxon>Dikarya</taxon>
        <taxon>Ascomycota</taxon>
        <taxon>Pezizomycotina</taxon>
        <taxon>Dothideomycetes</taxon>
        <taxon>Pleosporomycetidae</taxon>
        <taxon>Pleosporales</taxon>
        <taxon>Pleosporales incertae sedis</taxon>
        <taxon>Massariosphaeria</taxon>
    </lineage>
</organism>
<dbReference type="EMBL" id="JAADJZ010000006">
    <property type="protein sequence ID" value="KAF2874341.1"/>
    <property type="molecule type" value="Genomic_DNA"/>
</dbReference>
<gene>
    <name evidence="3" type="ORF">BDV95DRAFT_330941</name>
</gene>
<evidence type="ECO:0000313" key="4">
    <source>
        <dbReference type="Proteomes" id="UP000481861"/>
    </source>
</evidence>
<reference evidence="3 4" key="1">
    <citation type="submission" date="2020-01" db="EMBL/GenBank/DDBJ databases">
        <authorList>
            <consortium name="DOE Joint Genome Institute"/>
            <person name="Haridas S."/>
            <person name="Albert R."/>
            <person name="Binder M."/>
            <person name="Bloem J."/>
            <person name="Labutti K."/>
            <person name="Salamov A."/>
            <person name="Andreopoulos B."/>
            <person name="Baker S.E."/>
            <person name="Barry K."/>
            <person name="Bills G."/>
            <person name="Bluhm B.H."/>
            <person name="Cannon C."/>
            <person name="Castanera R."/>
            <person name="Culley D.E."/>
            <person name="Daum C."/>
            <person name="Ezra D."/>
            <person name="Gonzalez J.B."/>
            <person name="Henrissat B."/>
            <person name="Kuo A."/>
            <person name="Liang C."/>
            <person name="Lipzen A."/>
            <person name="Lutzoni F."/>
            <person name="Magnuson J."/>
            <person name="Mondo S."/>
            <person name="Nolan M."/>
            <person name="Ohm R."/>
            <person name="Pangilinan J."/>
            <person name="Park H.-J.H."/>
            <person name="Ramirez L."/>
            <person name="Alfaro M."/>
            <person name="Sun H."/>
            <person name="Tritt A."/>
            <person name="Yoshinaga Y."/>
            <person name="Zwiers L.-H.L."/>
            <person name="Turgeon B.G."/>
            <person name="Goodwin S.B."/>
            <person name="Spatafora J.W."/>
            <person name="Crous P.W."/>
            <person name="Grigoriev I.V."/>
        </authorList>
    </citation>
    <scope>NUCLEOTIDE SEQUENCE [LARGE SCALE GENOMIC DNA]</scope>
    <source>
        <strain evidence="3 4">CBS 611.86</strain>
    </source>
</reference>
<dbReference type="Pfam" id="PF26639">
    <property type="entry name" value="Het-6_barrel"/>
    <property type="match status" value="1"/>
</dbReference>
<dbReference type="InterPro" id="IPR010730">
    <property type="entry name" value="HET"/>
</dbReference>
<dbReference type="AlphaFoldDB" id="A0A7C8MDJ9"/>
<feature type="compositionally biased region" description="Acidic residues" evidence="1">
    <location>
        <begin position="254"/>
        <end position="281"/>
    </location>
</feature>
<evidence type="ECO:0000256" key="1">
    <source>
        <dbReference type="SAM" id="MobiDB-lite"/>
    </source>
</evidence>
<comment type="caution">
    <text evidence="3">The sequence shown here is derived from an EMBL/GenBank/DDBJ whole genome shotgun (WGS) entry which is preliminary data.</text>
</comment>
<dbReference type="Pfam" id="PF06985">
    <property type="entry name" value="HET"/>
    <property type="match status" value="1"/>
</dbReference>
<dbReference type="Proteomes" id="UP000481861">
    <property type="component" value="Unassembled WGS sequence"/>
</dbReference>
<feature type="region of interest" description="Disordered" evidence="1">
    <location>
        <begin position="247"/>
        <end position="281"/>
    </location>
</feature>